<protein>
    <recommendedName>
        <fullName evidence="1">FlgD/Vpr Ig-like domain-containing protein</fullName>
    </recommendedName>
</protein>
<gene>
    <name evidence="2" type="ORF">DRP53_06650</name>
</gene>
<dbReference type="NCBIfam" id="TIGR04183">
    <property type="entry name" value="Por_Secre_tail"/>
    <property type="match status" value="1"/>
</dbReference>
<dbReference type="PANTHER" id="PTHR35580:SF1">
    <property type="entry name" value="PHYTASE-LIKE DOMAIN-CONTAINING PROTEIN"/>
    <property type="match status" value="1"/>
</dbReference>
<dbReference type="EMBL" id="QNBE01000059">
    <property type="protein sequence ID" value="RKX69935.1"/>
    <property type="molecule type" value="Genomic_DNA"/>
</dbReference>
<organism evidence="2 3">
    <name type="scientific">candidate division WOR-3 bacterium</name>
    <dbReference type="NCBI Taxonomy" id="2052148"/>
    <lineage>
        <taxon>Bacteria</taxon>
        <taxon>Bacteria division WOR-3</taxon>
    </lineage>
</organism>
<name>A0A660SGJ1_UNCW3</name>
<evidence type="ECO:0000259" key="1">
    <source>
        <dbReference type="Pfam" id="PF13860"/>
    </source>
</evidence>
<dbReference type="SUPFAM" id="SSF63829">
    <property type="entry name" value="Calcium-dependent phosphotriesterase"/>
    <property type="match status" value="1"/>
</dbReference>
<comment type="caution">
    <text evidence="2">The sequence shown here is derived from an EMBL/GenBank/DDBJ whole genome shotgun (WGS) entry which is preliminary data.</text>
</comment>
<dbReference type="Pfam" id="PF13860">
    <property type="entry name" value="FlgD_ig"/>
    <property type="match status" value="1"/>
</dbReference>
<dbReference type="InterPro" id="IPR025965">
    <property type="entry name" value="FlgD/Vpr_Ig-like"/>
</dbReference>
<reference evidence="2 3" key="1">
    <citation type="submission" date="2018-06" db="EMBL/GenBank/DDBJ databases">
        <title>Extensive metabolic versatility and redundancy in microbially diverse, dynamic hydrothermal sediments.</title>
        <authorList>
            <person name="Dombrowski N."/>
            <person name="Teske A."/>
            <person name="Baker B.J."/>
        </authorList>
    </citation>
    <scope>NUCLEOTIDE SEQUENCE [LARGE SCALE GENOMIC DNA]</scope>
    <source>
        <strain evidence="2">B36_G15</strain>
    </source>
</reference>
<dbReference type="InterPro" id="IPR052918">
    <property type="entry name" value="Motility_Chemotaxis_Reg"/>
</dbReference>
<proteinExistence type="predicted"/>
<accession>A0A660SGJ1</accession>
<evidence type="ECO:0000313" key="3">
    <source>
        <dbReference type="Proteomes" id="UP000268469"/>
    </source>
</evidence>
<dbReference type="Pfam" id="PF06739">
    <property type="entry name" value="SBBP"/>
    <property type="match status" value="1"/>
</dbReference>
<dbReference type="Proteomes" id="UP000268469">
    <property type="component" value="Unassembled WGS sequence"/>
</dbReference>
<dbReference type="InterPro" id="IPR026444">
    <property type="entry name" value="Secre_tail"/>
</dbReference>
<feature type="domain" description="FlgD/Vpr Ig-like" evidence="1">
    <location>
        <begin position="482"/>
        <end position="531"/>
    </location>
</feature>
<dbReference type="InterPro" id="IPR010620">
    <property type="entry name" value="SBBP_repeat"/>
</dbReference>
<dbReference type="Gene3D" id="2.60.40.4070">
    <property type="match status" value="1"/>
</dbReference>
<dbReference type="PANTHER" id="PTHR35580">
    <property type="entry name" value="CELL SURFACE GLYCOPROTEIN (S-LAYER PROTEIN)-LIKE PROTEIN"/>
    <property type="match status" value="1"/>
</dbReference>
<dbReference type="AlphaFoldDB" id="A0A660SGJ1"/>
<dbReference type="Gene3D" id="2.40.10.500">
    <property type="match status" value="1"/>
</dbReference>
<evidence type="ECO:0000313" key="2">
    <source>
        <dbReference type="EMBL" id="RKX69935.1"/>
    </source>
</evidence>
<sequence length="544" mass="60727">MMKYFFIIIIPLTIGAQVTQEWVVFYNGPMSCEDCGSAIAVGATENVYVAGYSYDINPQFPKALLLKYDSQGNERWVYRMDSFPSEFNDVILDSLENIYVTGYLYDTAAITMKFDSLGHIIWSRCYKPASGRKASGKAIGLDKSGNILVTGGYFSFVTDWDMFTLKYDPDGDEIWVREFNYDSTYGFDDYAFDLVCDGSGSVYVTGTVQGWTIGTCYGTLKYDSLGNLLWCRYYDGHGWGGGGKAQAIDIDGAGNIYITGYHEDTISATNHFDYATIKYDPSGNELWVARYNGTGNSEDRANALVVDEFGNCYVTGYSRGDTTGDDIVTIKYDSEGNTKWIARFSSPHQPGYTLDWPHAITLDNLGNIYVVGEMDVDSTGSTYWDFCTIKYSPTGSKLWVVTFNGANNLSDGGYDIALHGSNIYVTGYSWIAPGDWDCTTIKYSQETGNNSSESEEPTTTLFVAPNPFKNRVTIGWHFKDRNEVSLRIYDATGRLVKEFILPTASTVISWDGRDDSGRKVGCGVYFVRLETGDQKFTRKVLLLR</sequence>
<dbReference type="Gene3D" id="2.120.10.30">
    <property type="entry name" value="TolB, C-terminal domain"/>
    <property type="match status" value="1"/>
</dbReference>
<dbReference type="InterPro" id="IPR011042">
    <property type="entry name" value="6-blade_b-propeller_TolB-like"/>
</dbReference>